<feature type="domain" description="DNA replication/recombination mediator RecO N-terminal" evidence="8">
    <location>
        <begin position="1"/>
        <end position="80"/>
    </location>
</feature>
<dbReference type="EMBL" id="JAMPKK010000001">
    <property type="protein sequence ID" value="MEP0863037.1"/>
    <property type="molecule type" value="Genomic_DNA"/>
</dbReference>
<keyword evidence="5 7" id="KW-0234">DNA repair</keyword>
<reference evidence="9 10" key="1">
    <citation type="submission" date="2022-04" db="EMBL/GenBank/DDBJ databases">
        <title>Positive selection, recombination, and allopatry shape intraspecific diversity of widespread and dominant cyanobacteria.</title>
        <authorList>
            <person name="Wei J."/>
            <person name="Shu W."/>
            <person name="Hu C."/>
        </authorList>
    </citation>
    <scope>NUCLEOTIDE SEQUENCE [LARGE SCALE GENOMIC DNA]</scope>
    <source>
        <strain evidence="9 10">GB2-A5</strain>
    </source>
</reference>
<keyword evidence="4 7" id="KW-0233">DNA recombination</keyword>
<evidence type="ECO:0000256" key="1">
    <source>
        <dbReference type="ARBA" id="ARBA00007452"/>
    </source>
</evidence>
<sequence>MSRTYKVTGINLKGMPLGESDRLLTILTREFGLIRAVAPGARKHHSKMGGRSGLFVVNELLIAKGRSLDKITQAETIESYPGLSQDLRKLTASQYLAELVLCQALSDQPQEELYELLNEHLRRLEQLPSPDTASVLAHLTHGVFHLMALAGVAPEVQECCVTRQPLLPQFNNPDWRVGFSAAAGGTVSLPALERLQAEARAIATQRTRGNLALKNTVSPQMPGIVAQEKGGNYQTVVHAQTPLILNTKLNAVELALLQKLAQPELPQVDTSSDEPPTMSEESIHPLSLTHHPSYHAAWVGVEQILRQYVQFQFGRSIRSAALMDACF</sequence>
<comment type="similarity">
    <text evidence="1 7">Belongs to the RecO family.</text>
</comment>
<dbReference type="PANTHER" id="PTHR33991:SF1">
    <property type="entry name" value="DNA REPAIR PROTEIN RECO"/>
    <property type="match status" value="1"/>
</dbReference>
<dbReference type="RefSeq" id="WP_190424412.1">
    <property type="nucleotide sequence ID" value="NZ_JAMPKK010000001.1"/>
</dbReference>
<dbReference type="HAMAP" id="MF_00201">
    <property type="entry name" value="RecO"/>
    <property type="match status" value="1"/>
</dbReference>
<dbReference type="Pfam" id="PF11967">
    <property type="entry name" value="RecO_N"/>
    <property type="match status" value="1"/>
</dbReference>
<evidence type="ECO:0000256" key="7">
    <source>
        <dbReference type="HAMAP-Rule" id="MF_00201"/>
    </source>
</evidence>
<keyword evidence="10" id="KW-1185">Reference proteome</keyword>
<evidence type="ECO:0000256" key="3">
    <source>
        <dbReference type="ARBA" id="ARBA00022763"/>
    </source>
</evidence>
<dbReference type="InterPro" id="IPR003717">
    <property type="entry name" value="RecO"/>
</dbReference>
<evidence type="ECO:0000313" key="9">
    <source>
        <dbReference type="EMBL" id="MEP0863037.1"/>
    </source>
</evidence>
<dbReference type="SUPFAM" id="SSF50249">
    <property type="entry name" value="Nucleic acid-binding proteins"/>
    <property type="match status" value="1"/>
</dbReference>
<organism evidence="9 10">
    <name type="scientific">Funiculus sociatus GB2-A5</name>
    <dbReference type="NCBI Taxonomy" id="2933946"/>
    <lineage>
        <taxon>Bacteria</taxon>
        <taxon>Bacillati</taxon>
        <taxon>Cyanobacteriota</taxon>
        <taxon>Cyanophyceae</taxon>
        <taxon>Coleofasciculales</taxon>
        <taxon>Coleofasciculaceae</taxon>
        <taxon>Funiculus</taxon>
    </lineage>
</organism>
<comment type="caution">
    <text evidence="9">The sequence shown here is derived from an EMBL/GenBank/DDBJ whole genome shotgun (WGS) entry which is preliminary data.</text>
</comment>
<keyword evidence="3 7" id="KW-0227">DNA damage</keyword>
<dbReference type="PANTHER" id="PTHR33991">
    <property type="entry name" value="DNA REPAIR PROTEIN RECO"/>
    <property type="match status" value="1"/>
</dbReference>
<evidence type="ECO:0000259" key="8">
    <source>
        <dbReference type="Pfam" id="PF11967"/>
    </source>
</evidence>
<evidence type="ECO:0000313" key="10">
    <source>
        <dbReference type="Proteomes" id="UP001442494"/>
    </source>
</evidence>
<evidence type="ECO:0000256" key="4">
    <source>
        <dbReference type="ARBA" id="ARBA00023172"/>
    </source>
</evidence>
<comment type="function">
    <text evidence="7">Involved in DNA repair and RecF pathway recombination.</text>
</comment>
<dbReference type="SUPFAM" id="SSF57863">
    <property type="entry name" value="ArfGap/RecO-like zinc finger"/>
    <property type="match status" value="1"/>
</dbReference>
<dbReference type="Gene3D" id="2.40.50.140">
    <property type="entry name" value="Nucleic acid-binding proteins"/>
    <property type="match status" value="1"/>
</dbReference>
<dbReference type="Pfam" id="PF02565">
    <property type="entry name" value="RecO_C"/>
    <property type="match status" value="1"/>
</dbReference>
<dbReference type="Gene3D" id="1.20.1440.120">
    <property type="entry name" value="Recombination protein O, C-terminal domain"/>
    <property type="match status" value="1"/>
</dbReference>
<evidence type="ECO:0000256" key="5">
    <source>
        <dbReference type="ARBA" id="ARBA00023204"/>
    </source>
</evidence>
<dbReference type="NCBIfam" id="TIGR00613">
    <property type="entry name" value="reco"/>
    <property type="match status" value="1"/>
</dbReference>
<proteinExistence type="inferred from homology"/>
<dbReference type="InterPro" id="IPR042242">
    <property type="entry name" value="RecO_C"/>
</dbReference>
<dbReference type="InterPro" id="IPR022572">
    <property type="entry name" value="DNA_rep/recomb_RecO_N"/>
</dbReference>
<name>A0ABV0JHZ2_9CYAN</name>
<protein>
    <recommendedName>
        <fullName evidence="2 7">DNA repair protein RecO</fullName>
    </recommendedName>
    <alternativeName>
        <fullName evidence="6 7">Recombination protein O</fullName>
    </alternativeName>
</protein>
<gene>
    <name evidence="7 9" type="primary">recO</name>
    <name evidence="9" type="ORF">NDI37_00940</name>
</gene>
<dbReference type="InterPro" id="IPR012340">
    <property type="entry name" value="NA-bd_OB-fold"/>
</dbReference>
<dbReference type="InterPro" id="IPR037278">
    <property type="entry name" value="ARFGAP/RecO"/>
</dbReference>
<accession>A0ABV0JHZ2</accession>
<dbReference type="Proteomes" id="UP001442494">
    <property type="component" value="Unassembled WGS sequence"/>
</dbReference>
<evidence type="ECO:0000256" key="6">
    <source>
        <dbReference type="ARBA" id="ARBA00033409"/>
    </source>
</evidence>
<evidence type="ECO:0000256" key="2">
    <source>
        <dbReference type="ARBA" id="ARBA00021310"/>
    </source>
</evidence>